<keyword evidence="2" id="KW-0472">Membrane</keyword>
<evidence type="ECO:0000313" key="3">
    <source>
        <dbReference type="EMBL" id="AVL98977.1"/>
    </source>
</evidence>
<protein>
    <submittedName>
        <fullName evidence="3">DUF3068 domain-containing protein</fullName>
    </submittedName>
</protein>
<feature type="compositionally biased region" description="Low complexity" evidence="1">
    <location>
        <begin position="360"/>
        <end position="369"/>
    </location>
</feature>
<gene>
    <name evidence="3" type="ORF">C6V83_00430</name>
</gene>
<dbReference type="InterPro" id="IPR021424">
    <property type="entry name" value="PorA"/>
</dbReference>
<evidence type="ECO:0000313" key="4">
    <source>
        <dbReference type="Proteomes" id="UP000239814"/>
    </source>
</evidence>
<keyword evidence="2" id="KW-0812">Transmembrane</keyword>
<feature type="transmembrane region" description="Helical" evidence="2">
    <location>
        <begin position="12"/>
        <end position="37"/>
    </location>
</feature>
<sequence length="394" mass="42631">MPDQRPRLSTRDLIGPVLVFFGALLVAVAFAIGPLVADGLRKVPLSVDQTWVSDGADGARALDRCSLQAPQARVVEARIQQQRRVVAVRPADADVVTLQAGTALGIDEYLIDGRPVDTEDACDETTITAMVDRVTLNRRTASPTGNSEVQYDDERAATVIDDRRGYTYLLPFGFDADRAEYFDPVTRQALPMTPTGSETMGGRDVTRFSVTVPLTDLGAAEQDPRAVITKPARWFGRFPGVGPTDELTATLQHRAQRELFVDTATGVLVAERAEISEVFRFTPDLRERNRALADFALTNLEVTLSPDRQTVRESSEYASSRAWPVTVTTRVVPVVAGVLGAVLLVIGGWVLVRSGRRTQPPDADSSGSGADEDAPDPERPRGAPPATPTGPRTD</sequence>
<accession>A0A2S0KBC6</accession>
<dbReference type="KEGG" id="git:C6V83_00430"/>
<keyword evidence="4" id="KW-1185">Reference proteome</keyword>
<feature type="transmembrane region" description="Helical" evidence="2">
    <location>
        <begin position="331"/>
        <end position="352"/>
    </location>
</feature>
<dbReference type="EMBL" id="CP027433">
    <property type="protein sequence ID" value="AVL98977.1"/>
    <property type="molecule type" value="Genomic_DNA"/>
</dbReference>
<proteinExistence type="predicted"/>
<reference evidence="3 4" key="1">
    <citation type="submission" date="2018-03" db="EMBL/GenBank/DDBJ databases">
        <title>Characteristics and genome of n-alkane degrading marine bacteria Gordonia iterans isolated from crude oil contaminated in Tae-an, South Korea.</title>
        <authorList>
            <person name="Lee S.-S."/>
            <person name="Kim H."/>
        </authorList>
    </citation>
    <scope>NUCLEOTIDE SEQUENCE [LARGE SCALE GENOMIC DNA]</scope>
    <source>
        <strain evidence="3 4">Co17</strain>
    </source>
</reference>
<evidence type="ECO:0000256" key="1">
    <source>
        <dbReference type="SAM" id="MobiDB-lite"/>
    </source>
</evidence>
<dbReference type="Proteomes" id="UP000239814">
    <property type="component" value="Chromosome"/>
</dbReference>
<organism evidence="3 4">
    <name type="scientific">Gordonia iterans</name>
    <dbReference type="NCBI Taxonomy" id="1004901"/>
    <lineage>
        <taxon>Bacteria</taxon>
        <taxon>Bacillati</taxon>
        <taxon>Actinomycetota</taxon>
        <taxon>Actinomycetes</taxon>
        <taxon>Mycobacteriales</taxon>
        <taxon>Gordoniaceae</taxon>
        <taxon>Gordonia</taxon>
    </lineage>
</organism>
<dbReference type="OrthoDB" id="153031at2"/>
<dbReference type="AlphaFoldDB" id="A0A2S0KBC6"/>
<keyword evidence="2" id="KW-1133">Transmembrane helix</keyword>
<name>A0A2S0KBC6_9ACTN</name>
<dbReference type="RefSeq" id="WP_105940726.1">
    <property type="nucleotide sequence ID" value="NZ_CP027433.1"/>
</dbReference>
<dbReference type="Pfam" id="PF11271">
    <property type="entry name" value="PorA"/>
    <property type="match status" value="1"/>
</dbReference>
<evidence type="ECO:0000256" key="2">
    <source>
        <dbReference type="SAM" id="Phobius"/>
    </source>
</evidence>
<feature type="region of interest" description="Disordered" evidence="1">
    <location>
        <begin position="355"/>
        <end position="394"/>
    </location>
</feature>